<dbReference type="OrthoDB" id="9757976at2"/>
<dbReference type="EMBL" id="PVNH01000004">
    <property type="protein sequence ID" value="PRX48221.1"/>
    <property type="molecule type" value="Genomic_DNA"/>
</dbReference>
<comment type="caution">
    <text evidence="2">The sequence shown here is derived from an EMBL/GenBank/DDBJ whole genome shotgun (WGS) entry which is preliminary data.</text>
</comment>
<sequence length="1213" mass="131283">MILLLSTSDTDLLSARASGADYRLANPARLDLAELPGLLEGAEIVVVRILGTERTWPEGLRQVRESGRHVVVLGGEQTPDAELMALSTVPAGIATEAHAYLAQGGPANLTELHRFLSDTLLLTGDGFAPPVELPSWGVLERESTAACPDGPVVAILYYRAHHLAGNTAFVETLAGQVEAAGGRALPVYCASLRNREPDLLAELRKADALLVTVLAAGGTRPSEAGAGGDDEAWDVAELAALDVPMLQALCLTSDREAWLANDEGLSPLDAGNQMAVPEFDGRLITVPFSFKETDADGLPRYVPDAERAARVARIALAHARLRHTPPEERRIALVLSAYPTKHSRVGNAVGLDTPASAVRLLRRMREQGYDLGPEPFPGVESTGTDQPDGDALIHALIAAGGQDPEWLTEEQLAGNPIRIPAARSREWFGALPERLRADMVEHWGEPPGELFVDGDEIVLASLRAGNVLLMIQPPRGFGENPVAIYHNPDLPPSHHYLAAYRWLEEEFGAHAVVHLGKHGSLEWLPGKNAGLSPGCAPDAVLGNLPLIYPFLINDPGEGAQAKRRAHATIVDHLIPPMARAESYGDIAKLEQLLDEHANIAAMDPAKLPAIRQQIWTLIQAARLDHDLGIAERPHDAEFDDFLLHVDGWLCEVKDAQIRDGLHVLGEAPAGEARVNLVLAILRAQQMWGGTAGAVPGLRSALGLTEDAPKSEVDRIEAQARGLVEAMEARGWAPEAADEVCADLLVGAAGSEGHPACVERSEGGLHCRAAEVLRFAATEVVPRLAGTEAEIDAVLHALDGGYVPAGPSGSPLRGLVNVLPTGRNFYTVDPKAIPSRLAWETGQALADSLLRRYREDTGDWPRSVGLSVWGTSAMRTSGDDAAEVLALLGVQPVWDEASRRVTGIEAIPLAELGRPRIDVTVRISGFFRDAFPHVIDLMDDAVRLVANLDEPESENFVRAHARADLRRHGDERRATTRIFGSKPGTYGAGLLPLMDSGNWRDDSDLAEVYAVWGGYAYGRDLDGAPAREDMESSYRRIVVAAKNTDTREHDIADSDDYFQYHGGMIATVRALTGSAPASYVGDSTTPDAVRTRSLHEETARVFRARVVNPRWLAAMRRHGYKGAFELAATVDYLFGFDATAGVVADWMYEKLAQSYVLDKENQDFLADANPWALRGIIERLDEAADRGLWAEPDPELLERMREVYLRVEGDLEGD</sequence>
<gene>
    <name evidence="2" type="ORF">B0I33_10435</name>
</gene>
<dbReference type="PANTHER" id="PTHR44119">
    <property type="entry name" value="MAGNESIUM-CHELATASE SUBUNIT CHLH, CHLOROPLASTIC"/>
    <property type="match status" value="1"/>
</dbReference>
<organism evidence="2 3">
    <name type="scientific">Prauserella shujinwangii</name>
    <dbReference type="NCBI Taxonomy" id="1453103"/>
    <lineage>
        <taxon>Bacteria</taxon>
        <taxon>Bacillati</taxon>
        <taxon>Actinomycetota</taxon>
        <taxon>Actinomycetes</taxon>
        <taxon>Pseudonocardiales</taxon>
        <taxon>Pseudonocardiaceae</taxon>
        <taxon>Prauserella</taxon>
    </lineage>
</organism>
<dbReference type="PANTHER" id="PTHR44119:SF4">
    <property type="entry name" value="AEROBIC COBALTOCHELATASE SUBUNIT COBN"/>
    <property type="match status" value="1"/>
</dbReference>
<accession>A0A2T0LW26</accession>
<evidence type="ECO:0000313" key="3">
    <source>
        <dbReference type="Proteomes" id="UP000238362"/>
    </source>
</evidence>
<dbReference type="InterPro" id="IPR003672">
    <property type="entry name" value="CobN/Mg_chltase"/>
</dbReference>
<feature type="domain" description="CobN/magnesium chelatase" evidence="1">
    <location>
        <begin position="98"/>
        <end position="1194"/>
    </location>
</feature>
<dbReference type="InterPro" id="IPR011953">
    <property type="entry name" value="Cobalto_CobN"/>
</dbReference>
<keyword evidence="3" id="KW-1185">Reference proteome</keyword>
<dbReference type="GO" id="GO:0051116">
    <property type="term" value="F:cobaltochelatase activity"/>
    <property type="evidence" value="ECO:0007669"/>
    <property type="project" value="InterPro"/>
</dbReference>
<dbReference type="Proteomes" id="UP000238362">
    <property type="component" value="Unassembled WGS sequence"/>
</dbReference>
<protein>
    <submittedName>
        <fullName evidence="2">Cobaltochelatase CobN subunit</fullName>
    </submittedName>
</protein>
<dbReference type="RefSeq" id="WP_106178332.1">
    <property type="nucleotide sequence ID" value="NZ_PVNH01000004.1"/>
</dbReference>
<dbReference type="CDD" id="cd10150">
    <property type="entry name" value="CobN_like"/>
    <property type="match status" value="1"/>
</dbReference>
<dbReference type="AlphaFoldDB" id="A0A2T0LW26"/>
<reference evidence="2 3" key="1">
    <citation type="submission" date="2018-03" db="EMBL/GenBank/DDBJ databases">
        <title>Genomic Encyclopedia of Type Strains, Phase III (KMG-III): the genomes of soil and plant-associated and newly described type strains.</title>
        <authorList>
            <person name="Whitman W."/>
        </authorList>
    </citation>
    <scope>NUCLEOTIDE SEQUENCE [LARGE SCALE GENOMIC DNA]</scope>
    <source>
        <strain evidence="2 3">CGMCC 4.7125</strain>
    </source>
</reference>
<name>A0A2T0LW26_9PSEU</name>
<evidence type="ECO:0000313" key="2">
    <source>
        <dbReference type="EMBL" id="PRX48221.1"/>
    </source>
</evidence>
<dbReference type="Pfam" id="PF02514">
    <property type="entry name" value="CobN-Mg_chel"/>
    <property type="match status" value="1"/>
</dbReference>
<proteinExistence type="predicted"/>
<evidence type="ECO:0000259" key="1">
    <source>
        <dbReference type="Pfam" id="PF02514"/>
    </source>
</evidence>
<dbReference type="GO" id="GO:0009236">
    <property type="term" value="P:cobalamin biosynthetic process"/>
    <property type="evidence" value="ECO:0007669"/>
    <property type="project" value="InterPro"/>
</dbReference>
<dbReference type="NCBIfam" id="TIGR02257">
    <property type="entry name" value="cobalto_cobN"/>
    <property type="match status" value="1"/>
</dbReference>